<evidence type="ECO:0000256" key="6">
    <source>
        <dbReference type="SAM" id="Phobius"/>
    </source>
</evidence>
<comment type="caution">
    <text evidence="7">The sequence shown here is derived from an EMBL/GenBank/DDBJ whole genome shotgun (WGS) entry which is preliminary data.</text>
</comment>
<evidence type="ECO:0000256" key="4">
    <source>
        <dbReference type="ARBA" id="ARBA00022989"/>
    </source>
</evidence>
<dbReference type="Proteomes" id="UP001524587">
    <property type="component" value="Unassembled WGS sequence"/>
</dbReference>
<name>A0ABT1W9N4_9PROT</name>
<dbReference type="RefSeq" id="WP_422865093.1">
    <property type="nucleotide sequence ID" value="NZ_JAMSKV010000014.1"/>
</dbReference>
<evidence type="ECO:0000256" key="1">
    <source>
        <dbReference type="ARBA" id="ARBA00004651"/>
    </source>
</evidence>
<dbReference type="EMBL" id="JAMSKV010000014">
    <property type="protein sequence ID" value="MCQ8279604.1"/>
    <property type="molecule type" value="Genomic_DNA"/>
</dbReference>
<keyword evidence="8" id="KW-1185">Reference proteome</keyword>
<dbReference type="PANTHER" id="PTHR47089:SF1">
    <property type="entry name" value="GUANOSINE ABC TRANSPORTER PERMEASE PROTEIN NUPP"/>
    <property type="match status" value="1"/>
</dbReference>
<feature type="transmembrane region" description="Helical" evidence="6">
    <location>
        <begin position="93"/>
        <end position="109"/>
    </location>
</feature>
<feature type="transmembrane region" description="Helical" evidence="6">
    <location>
        <begin position="115"/>
        <end position="134"/>
    </location>
</feature>
<gene>
    <name evidence="7" type="ORF">NFI95_14260</name>
</gene>
<evidence type="ECO:0000256" key="3">
    <source>
        <dbReference type="ARBA" id="ARBA00022692"/>
    </source>
</evidence>
<evidence type="ECO:0000256" key="5">
    <source>
        <dbReference type="ARBA" id="ARBA00023136"/>
    </source>
</evidence>
<feature type="transmembrane region" description="Helical" evidence="6">
    <location>
        <begin position="322"/>
        <end position="341"/>
    </location>
</feature>
<feature type="transmembrane region" description="Helical" evidence="6">
    <location>
        <begin position="21"/>
        <end position="44"/>
    </location>
</feature>
<dbReference type="Pfam" id="PF02653">
    <property type="entry name" value="BPD_transp_2"/>
    <property type="match status" value="1"/>
</dbReference>
<dbReference type="CDD" id="cd06580">
    <property type="entry name" value="TM_PBP1_transp_TpRbsC_like"/>
    <property type="match status" value="1"/>
</dbReference>
<feature type="transmembrane region" description="Helical" evidence="6">
    <location>
        <begin position="64"/>
        <end position="86"/>
    </location>
</feature>
<feature type="transmembrane region" description="Helical" evidence="6">
    <location>
        <begin position="199"/>
        <end position="218"/>
    </location>
</feature>
<dbReference type="PANTHER" id="PTHR47089">
    <property type="entry name" value="ABC TRANSPORTER, PERMEASE PROTEIN"/>
    <property type="match status" value="1"/>
</dbReference>
<accession>A0ABT1W9N4</accession>
<keyword evidence="2" id="KW-1003">Cell membrane</keyword>
<keyword evidence="3 6" id="KW-0812">Transmembrane</keyword>
<feature type="transmembrane region" description="Helical" evidence="6">
    <location>
        <begin position="285"/>
        <end position="310"/>
    </location>
</feature>
<reference evidence="7 8" key="1">
    <citation type="submission" date="2022-06" db="EMBL/GenBank/DDBJ databases">
        <title>Endosaccharibacter gen. nov., sp. nov., endophytic bacteria isolated from sugarcane.</title>
        <authorList>
            <person name="Pitiwittayakul N."/>
            <person name="Yukphan P."/>
            <person name="Charoenyingcharoen P."/>
            <person name="Tanasupawat S."/>
        </authorList>
    </citation>
    <scope>NUCLEOTIDE SEQUENCE [LARGE SCALE GENOMIC DNA]</scope>
    <source>
        <strain evidence="7 8">KSS8</strain>
    </source>
</reference>
<protein>
    <submittedName>
        <fullName evidence="7">ABC transporter permease</fullName>
    </submittedName>
</protein>
<dbReference type="InterPro" id="IPR001851">
    <property type="entry name" value="ABC_transp_permease"/>
</dbReference>
<feature type="transmembrane region" description="Helical" evidence="6">
    <location>
        <begin position="248"/>
        <end position="265"/>
    </location>
</feature>
<comment type="subcellular location">
    <subcellularLocation>
        <location evidence="1">Cell membrane</location>
        <topology evidence="1">Multi-pass membrane protein</topology>
    </subcellularLocation>
</comment>
<feature type="transmembrane region" description="Helical" evidence="6">
    <location>
        <begin position="141"/>
        <end position="162"/>
    </location>
</feature>
<evidence type="ECO:0000313" key="8">
    <source>
        <dbReference type="Proteomes" id="UP001524587"/>
    </source>
</evidence>
<proteinExistence type="predicted"/>
<organism evidence="7 8">
    <name type="scientific">Endosaccharibacter trunci</name>
    <dbReference type="NCBI Taxonomy" id="2812733"/>
    <lineage>
        <taxon>Bacteria</taxon>
        <taxon>Pseudomonadati</taxon>
        <taxon>Pseudomonadota</taxon>
        <taxon>Alphaproteobacteria</taxon>
        <taxon>Acetobacterales</taxon>
        <taxon>Acetobacteraceae</taxon>
        <taxon>Endosaccharibacter</taxon>
    </lineage>
</organism>
<evidence type="ECO:0000313" key="7">
    <source>
        <dbReference type="EMBL" id="MCQ8279604.1"/>
    </source>
</evidence>
<evidence type="ECO:0000256" key="2">
    <source>
        <dbReference type="ARBA" id="ARBA00022475"/>
    </source>
</evidence>
<sequence length="362" mass="37266">MRGFVVQRVPSVSGRVRNAAYAVSALVAVFVAGLLLAALGLHPLALGGSVLKQSLGSRFGVQDLLLLASPLVMCGLSVSLMLRVGLWNIGADGQFYVGAACAAGVALFGPHGSPLLVQITMGLAAMAGGALWIAVPALARLLLGTSEIIATLLLNFVARLGLDWLVTGPWRDPHGMAAAQTARIPDPLPKLPRDWHLGGLHWGLAVVLGLAALLAAAFRFTRWGFELRICGANRDTAAYAGMNVRRRLFQAMLLGGAIAGLGGMLELSGTVHRLQSGLSNGYGYVGIIVAVLAASSPLGCVFTGLLMALVLNAGLVLQTQGVPSSAALALTGLILLFAAIGERLAHYRIVPTRPVAGAGGVA</sequence>
<keyword evidence="4 6" id="KW-1133">Transmembrane helix</keyword>
<keyword evidence="5 6" id="KW-0472">Membrane</keyword>